<sequence>MTKDEADELERATLSDSTMSPERATNPDLTAFKERTHLYTVALQFQSIQRVRVALQLSCEGRPEQAPTFIRDKMMEIEKDVVKYMADQAKMFSVWPWLSDIKGIGPRIGGMLLGLIDIRRANTPSALWRYAGLGTSPWCVECNTRLSDRETVCPKCGTAAIHKADRPIKGEKLRYNAKLKKTCFLVARQFIMAGTEPYTGIYREKKAHYLGRGMTAGNADLAARRVAVKIFLVHLWEEWRKAEGLPVRDPYVKTYLGHQDIIPSRNQE</sequence>
<reference evidence="2" key="2">
    <citation type="journal article" date="2021" name="Microbiome">
        <title>Successional dynamics and alternative stable states in a saline activated sludge microbial community over 9 years.</title>
        <authorList>
            <person name="Wang Y."/>
            <person name="Ye J."/>
            <person name="Ju F."/>
            <person name="Liu L."/>
            <person name="Boyd J.A."/>
            <person name="Deng Y."/>
            <person name="Parks D.H."/>
            <person name="Jiang X."/>
            <person name="Yin X."/>
            <person name="Woodcroft B.J."/>
            <person name="Tyson G.W."/>
            <person name="Hugenholtz P."/>
            <person name="Polz M.F."/>
            <person name="Zhang T."/>
        </authorList>
    </citation>
    <scope>NUCLEOTIDE SEQUENCE</scope>
    <source>
        <strain evidence="2">HKST-UBA01</strain>
    </source>
</reference>
<accession>A0A956LV40</accession>
<evidence type="ECO:0008006" key="4">
    <source>
        <dbReference type="Google" id="ProtNLM"/>
    </source>
</evidence>
<proteinExistence type="predicted"/>
<feature type="region of interest" description="Disordered" evidence="1">
    <location>
        <begin position="1"/>
        <end position="26"/>
    </location>
</feature>
<dbReference type="AlphaFoldDB" id="A0A956LV40"/>
<dbReference type="EMBL" id="JAGQHR010000001">
    <property type="protein sequence ID" value="MCA9726034.1"/>
    <property type="molecule type" value="Genomic_DNA"/>
</dbReference>
<evidence type="ECO:0000313" key="3">
    <source>
        <dbReference type="Proteomes" id="UP000697710"/>
    </source>
</evidence>
<feature type="compositionally biased region" description="Basic and acidic residues" evidence="1">
    <location>
        <begin position="1"/>
        <end position="13"/>
    </location>
</feature>
<evidence type="ECO:0000313" key="2">
    <source>
        <dbReference type="EMBL" id="MCA9726034.1"/>
    </source>
</evidence>
<protein>
    <recommendedName>
        <fullName evidence="4">Transposase</fullName>
    </recommendedName>
</protein>
<comment type="caution">
    <text evidence="2">The sequence shown here is derived from an EMBL/GenBank/DDBJ whole genome shotgun (WGS) entry which is preliminary data.</text>
</comment>
<dbReference type="Proteomes" id="UP000697710">
    <property type="component" value="Unassembled WGS sequence"/>
</dbReference>
<gene>
    <name evidence="2" type="ORF">KC729_00015</name>
</gene>
<evidence type="ECO:0000256" key="1">
    <source>
        <dbReference type="SAM" id="MobiDB-lite"/>
    </source>
</evidence>
<organism evidence="2 3">
    <name type="scientific">Eiseniibacteriota bacterium</name>
    <dbReference type="NCBI Taxonomy" id="2212470"/>
    <lineage>
        <taxon>Bacteria</taxon>
        <taxon>Candidatus Eiseniibacteriota</taxon>
    </lineage>
</organism>
<reference evidence="2" key="1">
    <citation type="submission" date="2020-04" db="EMBL/GenBank/DDBJ databases">
        <authorList>
            <person name="Zhang T."/>
        </authorList>
    </citation>
    <scope>NUCLEOTIDE SEQUENCE</scope>
    <source>
        <strain evidence="2">HKST-UBA01</strain>
    </source>
</reference>
<name>A0A956LV40_UNCEI</name>